<dbReference type="SUPFAM" id="SSF54909">
    <property type="entry name" value="Dimeric alpha+beta barrel"/>
    <property type="match status" value="1"/>
</dbReference>
<dbReference type="GeneID" id="90523219"/>
<dbReference type="InterPro" id="IPR013097">
    <property type="entry name" value="Dabb"/>
</dbReference>
<dbReference type="InterPro" id="IPR011008">
    <property type="entry name" value="Dimeric_a/b-barrel"/>
</dbReference>
<accession>A0ABY2ZLC1</accession>
<sequence length="118" mass="13611">MLMHIVMFTLKSPWSWSSLETIDAERATRAHPDHINEIKGWSCGRNITRRDIAADFVVIGLFENREDLNAYIIHPDHQKGVAKWKYIADWKVVDIEFPGDFTLNRGLLSVLNTLSHAH</sequence>
<evidence type="ECO:0000313" key="3">
    <source>
        <dbReference type="Proteomes" id="UP000315469"/>
    </source>
</evidence>
<organism evidence="2 3">
    <name type="scientific">Pantoea eucalypti</name>
    <dbReference type="NCBI Taxonomy" id="470933"/>
    <lineage>
        <taxon>Bacteria</taxon>
        <taxon>Pseudomonadati</taxon>
        <taxon>Pseudomonadota</taxon>
        <taxon>Gammaproteobacteria</taxon>
        <taxon>Enterobacterales</taxon>
        <taxon>Erwiniaceae</taxon>
        <taxon>Pantoea</taxon>
    </lineage>
</organism>
<proteinExistence type="predicted"/>
<dbReference type="RefSeq" id="WP_003851627.1">
    <property type="nucleotide sequence ID" value="NZ_CP045721.1"/>
</dbReference>
<dbReference type="SMART" id="SM00886">
    <property type="entry name" value="Dabb"/>
    <property type="match status" value="1"/>
</dbReference>
<dbReference type="Gene3D" id="3.30.70.100">
    <property type="match status" value="1"/>
</dbReference>
<name>A0ABY2ZLC1_9GAMM</name>
<evidence type="ECO:0000259" key="1">
    <source>
        <dbReference type="PROSITE" id="PS51502"/>
    </source>
</evidence>
<feature type="domain" description="Stress-response A/B barrel" evidence="1">
    <location>
        <begin position="2"/>
        <end position="95"/>
    </location>
</feature>
<reference evidence="2 3" key="1">
    <citation type="submission" date="2019-06" db="EMBL/GenBank/DDBJ databases">
        <title>Taxogenomics and systematics of the genus Pantoea.</title>
        <authorList>
            <person name="Tambong J.T."/>
        </authorList>
    </citation>
    <scope>NUCLEOTIDE SEQUENCE [LARGE SCALE GENOMIC DNA]</scope>
    <source>
        <strain evidence="2 3">LMG 24197</strain>
    </source>
</reference>
<keyword evidence="3" id="KW-1185">Reference proteome</keyword>
<dbReference type="PANTHER" id="PTHR37832:SF1">
    <property type="entry name" value="STRESS-RESPONSE A_B BARREL DOMAIN-CONTAINING PROTEIN"/>
    <property type="match status" value="1"/>
</dbReference>
<dbReference type="Proteomes" id="UP000315469">
    <property type="component" value="Unassembled WGS sequence"/>
</dbReference>
<dbReference type="PANTHER" id="PTHR37832">
    <property type="entry name" value="BLL2683 PROTEIN"/>
    <property type="match status" value="1"/>
</dbReference>
<dbReference type="EMBL" id="VHJB01000062">
    <property type="protein sequence ID" value="TPV36871.1"/>
    <property type="molecule type" value="Genomic_DNA"/>
</dbReference>
<dbReference type="PROSITE" id="PS51502">
    <property type="entry name" value="S_R_A_B_BARREL"/>
    <property type="match status" value="1"/>
</dbReference>
<gene>
    <name evidence="2" type="ORF">FJW02_10130</name>
</gene>
<evidence type="ECO:0000313" key="2">
    <source>
        <dbReference type="EMBL" id="TPV36871.1"/>
    </source>
</evidence>
<comment type="caution">
    <text evidence="2">The sequence shown here is derived from an EMBL/GenBank/DDBJ whole genome shotgun (WGS) entry which is preliminary data.</text>
</comment>
<protein>
    <submittedName>
        <fullName evidence="2">Dabb family protein</fullName>
    </submittedName>
</protein>
<dbReference type="Pfam" id="PF07876">
    <property type="entry name" value="Dabb"/>
    <property type="match status" value="1"/>
</dbReference>